<feature type="region of interest" description="Disordered" evidence="1">
    <location>
        <begin position="230"/>
        <end position="346"/>
    </location>
</feature>
<dbReference type="EMBL" id="MU853554">
    <property type="protein sequence ID" value="KAK4148076.1"/>
    <property type="molecule type" value="Genomic_DNA"/>
</dbReference>
<proteinExistence type="predicted"/>
<feature type="compositionally biased region" description="Acidic residues" evidence="1">
    <location>
        <begin position="545"/>
        <end position="559"/>
    </location>
</feature>
<feature type="region of interest" description="Disordered" evidence="1">
    <location>
        <begin position="422"/>
        <end position="461"/>
    </location>
</feature>
<keyword evidence="3" id="KW-1185">Reference proteome</keyword>
<name>A0AAN6VBU5_9PEZI</name>
<comment type="caution">
    <text evidence="2">The sequence shown here is derived from an EMBL/GenBank/DDBJ whole genome shotgun (WGS) entry which is preliminary data.</text>
</comment>
<evidence type="ECO:0000313" key="2">
    <source>
        <dbReference type="EMBL" id="KAK4148076.1"/>
    </source>
</evidence>
<protein>
    <submittedName>
        <fullName evidence="2">Uncharacterized protein</fullName>
    </submittedName>
</protein>
<sequence length="666" mass="74128">MAGRPTRWIKEQTVLKPAPQDVPDSDWPCYVLRDATIYRKDGETLANPLLVHLEGPLVIRGIFDVDDVEEALVSNIVKPNFRTAKIEIPHSERYSIGYGPLTLWGSGAAGWFEIRPSFRYQRMYDQAQEAISLYYSALEVYERHIKACKGKKKAQRPAAPTLDDVFFNYALRAGNGIVRDEVEALCSKWADFLIPQFDKEAELDWTPTKFAKWLRKLHPDVQKRLDDIARGVIPPLPPPPEADFGDSHPARGRRSRSARASSESTLSSRDSGPDTGGVRGNSSKRPQSPKAKTLASRAKPKISETPVPVPEKYRQLTRPAAAASASPVPSRASDAEGPGVAHASQTHAESVNRLLGTLQEIAEERNVKKSSASSIRGHIFFRCKIRNYHERDNIIAFYAKDLLPLLDTAWNDSPMEAWLKETSSKPWEPLPGLDPARIPEQTQRRTKLVPKKDPAAKTARVPPAVTFKASVTAAQAQIESDWEDDEFADLRRIASRPPPRNQRSGKGATLRLATSSKKRPRSEVDDQSIGSQRGRKSTKVNHSFEDEEFEEDTSDEDVSAVDQETAVGSQPPLPEGVVRVVVHAERVPTSSPKGADGTWTCEQEGCTYVVRSADEHDSQEVIQAHFRDHEAQADKINLAVKESRGHMPIKYAYFPPILLVVCMHGT</sequence>
<feature type="region of interest" description="Disordered" evidence="1">
    <location>
        <begin position="492"/>
        <end position="559"/>
    </location>
</feature>
<evidence type="ECO:0000313" key="3">
    <source>
        <dbReference type="Proteomes" id="UP001302676"/>
    </source>
</evidence>
<dbReference type="RefSeq" id="XP_062641447.1">
    <property type="nucleotide sequence ID" value="XM_062785174.1"/>
</dbReference>
<reference evidence="2" key="2">
    <citation type="submission" date="2023-05" db="EMBL/GenBank/DDBJ databases">
        <authorList>
            <consortium name="Lawrence Berkeley National Laboratory"/>
            <person name="Steindorff A."/>
            <person name="Hensen N."/>
            <person name="Bonometti L."/>
            <person name="Westerberg I."/>
            <person name="Brannstrom I.O."/>
            <person name="Guillou S."/>
            <person name="Cros-Aarteil S."/>
            <person name="Calhoun S."/>
            <person name="Haridas S."/>
            <person name="Kuo A."/>
            <person name="Mondo S."/>
            <person name="Pangilinan J."/>
            <person name="Riley R."/>
            <person name="Labutti K."/>
            <person name="Andreopoulos B."/>
            <person name="Lipzen A."/>
            <person name="Chen C."/>
            <person name="Yanf M."/>
            <person name="Daum C."/>
            <person name="Ng V."/>
            <person name="Clum A."/>
            <person name="Ohm R."/>
            <person name="Martin F."/>
            <person name="Silar P."/>
            <person name="Natvig D."/>
            <person name="Lalanne C."/>
            <person name="Gautier V."/>
            <person name="Ament-Velasquez S.L."/>
            <person name="Kruys A."/>
            <person name="Hutchinson M.I."/>
            <person name="Powell A.J."/>
            <person name="Barry K."/>
            <person name="Miller A.N."/>
            <person name="Grigoriev I.V."/>
            <person name="Debuchy R."/>
            <person name="Gladieux P."/>
            <person name="Thoren M.H."/>
            <person name="Johannesson H."/>
        </authorList>
    </citation>
    <scope>NUCLEOTIDE SEQUENCE</scope>
    <source>
        <strain evidence="2">CBS 141.50</strain>
    </source>
</reference>
<dbReference type="Proteomes" id="UP001302676">
    <property type="component" value="Unassembled WGS sequence"/>
</dbReference>
<feature type="compositionally biased region" description="Low complexity" evidence="1">
    <location>
        <begin position="258"/>
        <end position="270"/>
    </location>
</feature>
<gene>
    <name evidence="2" type="ORF">C8A04DRAFT_8602</name>
</gene>
<organism evidence="2 3">
    <name type="scientific">Dichotomopilus funicola</name>
    <dbReference type="NCBI Taxonomy" id="1934379"/>
    <lineage>
        <taxon>Eukaryota</taxon>
        <taxon>Fungi</taxon>
        <taxon>Dikarya</taxon>
        <taxon>Ascomycota</taxon>
        <taxon>Pezizomycotina</taxon>
        <taxon>Sordariomycetes</taxon>
        <taxon>Sordariomycetidae</taxon>
        <taxon>Sordariales</taxon>
        <taxon>Chaetomiaceae</taxon>
        <taxon>Dichotomopilus</taxon>
    </lineage>
</organism>
<accession>A0AAN6VBU5</accession>
<dbReference type="GeneID" id="87821787"/>
<reference evidence="2" key="1">
    <citation type="journal article" date="2023" name="Mol. Phylogenet. Evol.">
        <title>Genome-scale phylogeny and comparative genomics of the fungal order Sordariales.</title>
        <authorList>
            <person name="Hensen N."/>
            <person name="Bonometti L."/>
            <person name="Westerberg I."/>
            <person name="Brannstrom I.O."/>
            <person name="Guillou S."/>
            <person name="Cros-Aarteil S."/>
            <person name="Calhoun S."/>
            <person name="Haridas S."/>
            <person name="Kuo A."/>
            <person name="Mondo S."/>
            <person name="Pangilinan J."/>
            <person name="Riley R."/>
            <person name="LaButti K."/>
            <person name="Andreopoulos B."/>
            <person name="Lipzen A."/>
            <person name="Chen C."/>
            <person name="Yan M."/>
            <person name="Daum C."/>
            <person name="Ng V."/>
            <person name="Clum A."/>
            <person name="Steindorff A."/>
            <person name="Ohm R.A."/>
            <person name="Martin F."/>
            <person name="Silar P."/>
            <person name="Natvig D.O."/>
            <person name="Lalanne C."/>
            <person name="Gautier V."/>
            <person name="Ament-Velasquez S.L."/>
            <person name="Kruys A."/>
            <person name="Hutchinson M.I."/>
            <person name="Powell A.J."/>
            <person name="Barry K."/>
            <person name="Miller A.N."/>
            <person name="Grigoriev I.V."/>
            <person name="Debuchy R."/>
            <person name="Gladieux P."/>
            <person name="Hiltunen Thoren M."/>
            <person name="Johannesson H."/>
        </authorList>
    </citation>
    <scope>NUCLEOTIDE SEQUENCE</scope>
    <source>
        <strain evidence="2">CBS 141.50</strain>
    </source>
</reference>
<feature type="compositionally biased region" description="Low complexity" evidence="1">
    <location>
        <begin position="319"/>
        <end position="332"/>
    </location>
</feature>
<evidence type="ECO:0000256" key="1">
    <source>
        <dbReference type="SAM" id="MobiDB-lite"/>
    </source>
</evidence>
<dbReference type="AlphaFoldDB" id="A0AAN6VBU5"/>